<comment type="caution">
    <text evidence="6">The sequence shown here is derived from an EMBL/GenBank/DDBJ whole genome shotgun (WGS) entry which is preliminary data.</text>
</comment>
<dbReference type="Pfam" id="PF01547">
    <property type="entry name" value="SBP_bac_1"/>
    <property type="match status" value="1"/>
</dbReference>
<feature type="signal peptide" evidence="5">
    <location>
        <begin position="1"/>
        <end position="22"/>
    </location>
</feature>
<dbReference type="Proteomes" id="UP000661649">
    <property type="component" value="Unassembled WGS sequence"/>
</dbReference>
<evidence type="ECO:0000256" key="5">
    <source>
        <dbReference type="SAM" id="SignalP"/>
    </source>
</evidence>
<dbReference type="PROSITE" id="PS51257">
    <property type="entry name" value="PROKAR_LIPOPROTEIN"/>
    <property type="match status" value="1"/>
</dbReference>
<evidence type="ECO:0000256" key="4">
    <source>
        <dbReference type="SAM" id="MobiDB-lite"/>
    </source>
</evidence>
<keyword evidence="7" id="KW-1185">Reference proteome</keyword>
<dbReference type="RefSeq" id="WP_117456638.1">
    <property type="nucleotide sequence ID" value="NZ_JACRTP010000005.1"/>
</dbReference>
<feature type="region of interest" description="Disordered" evidence="4">
    <location>
        <begin position="26"/>
        <end position="45"/>
    </location>
</feature>
<keyword evidence="3 5" id="KW-0732">Signal</keyword>
<reference evidence="6 7" key="1">
    <citation type="submission" date="2020-08" db="EMBL/GenBank/DDBJ databases">
        <title>Genome public.</title>
        <authorList>
            <person name="Liu C."/>
            <person name="Sun Q."/>
        </authorList>
    </citation>
    <scope>NUCLEOTIDE SEQUENCE [LARGE SCALE GENOMIC DNA]</scope>
    <source>
        <strain evidence="6 7">3_YM_SP_D4_24.mj</strain>
    </source>
</reference>
<evidence type="ECO:0000256" key="1">
    <source>
        <dbReference type="ARBA" id="ARBA00008520"/>
    </source>
</evidence>
<keyword evidence="2" id="KW-0813">Transport</keyword>
<evidence type="ECO:0000313" key="7">
    <source>
        <dbReference type="Proteomes" id="UP000661649"/>
    </source>
</evidence>
<sequence>MKNMKKMVAFGMTAILGASMLAGCGSSSDSSSDEKSGSSKGKTELTFGIWDENQRPAMEKLIEAYEKENENVTVKIQLTPYKGGEYWTKLEAAAGGGTAPDVFWLNVLHLDAYQEGGILDDLSSAIADSDINDNFSETLVNNYVRDGKNYAVPKDFDTNALWYNKELFDQAGVEYPTDDMTYDDLVALATELKDKLPEGTYAFACPVDFQTWYYQTVYANGGWILNDDATETGYEDEKTQEGIQCWIDMIDAGLSPSAATLAETSADAMFEGGQLAMNFAGSYMVPEYASNDTIKDKINCVEIPTFNGVEDNCINGLGYAVYEGSKNKEEAEKFAIWLGSAEAQQIQGETGVVISARTDAQKYFAEANSQYNLAAYTNHADEAYPLPVCAQAAELYDKESTWLTKAYNGEMSLADACSGLKKEADALLAK</sequence>
<feature type="compositionally biased region" description="Basic and acidic residues" evidence="4">
    <location>
        <begin position="32"/>
        <end position="43"/>
    </location>
</feature>
<gene>
    <name evidence="6" type="ORF">H8712_11880</name>
</gene>
<dbReference type="Gene3D" id="3.40.190.10">
    <property type="entry name" value="Periplasmic binding protein-like II"/>
    <property type="match status" value="1"/>
</dbReference>
<proteinExistence type="inferred from homology"/>
<comment type="similarity">
    <text evidence="1">Belongs to the bacterial solute-binding protein 1 family.</text>
</comment>
<dbReference type="CDD" id="cd13585">
    <property type="entry name" value="PBP2_TMBP_like"/>
    <property type="match status" value="1"/>
</dbReference>
<feature type="chain" id="PRO_5046383315" evidence="5">
    <location>
        <begin position="23"/>
        <end position="430"/>
    </location>
</feature>
<evidence type="ECO:0000313" key="6">
    <source>
        <dbReference type="EMBL" id="MBC8629301.1"/>
    </source>
</evidence>
<dbReference type="PANTHER" id="PTHR30061:SF50">
    <property type="entry name" value="MALTOSE_MALTODEXTRIN-BINDING PERIPLASMIC PROTEIN"/>
    <property type="match status" value="1"/>
</dbReference>
<name>A0ABR7PD74_9FIRM</name>
<dbReference type="PANTHER" id="PTHR30061">
    <property type="entry name" value="MALTOSE-BINDING PERIPLASMIC PROTEIN"/>
    <property type="match status" value="1"/>
</dbReference>
<dbReference type="SUPFAM" id="SSF53850">
    <property type="entry name" value="Periplasmic binding protein-like II"/>
    <property type="match status" value="1"/>
</dbReference>
<organism evidence="6 7">
    <name type="scientific">Blautia stercoris</name>
    <dbReference type="NCBI Taxonomy" id="871664"/>
    <lineage>
        <taxon>Bacteria</taxon>
        <taxon>Bacillati</taxon>
        <taxon>Bacillota</taxon>
        <taxon>Clostridia</taxon>
        <taxon>Lachnospirales</taxon>
        <taxon>Lachnospiraceae</taxon>
        <taxon>Blautia</taxon>
    </lineage>
</organism>
<protein>
    <submittedName>
        <fullName evidence="6">Sugar ABC transporter substrate-binding protein</fullName>
    </submittedName>
</protein>
<dbReference type="InterPro" id="IPR006059">
    <property type="entry name" value="SBP"/>
</dbReference>
<dbReference type="EMBL" id="JACRTP010000005">
    <property type="protein sequence ID" value="MBC8629301.1"/>
    <property type="molecule type" value="Genomic_DNA"/>
</dbReference>
<evidence type="ECO:0000256" key="3">
    <source>
        <dbReference type="ARBA" id="ARBA00022729"/>
    </source>
</evidence>
<accession>A0ABR7PD74</accession>
<evidence type="ECO:0000256" key="2">
    <source>
        <dbReference type="ARBA" id="ARBA00022448"/>
    </source>
</evidence>